<reference evidence="1 2" key="1">
    <citation type="journal article" date="2023" name="Nucleic Acids Res.">
        <title>The hologenome of Daphnia magna reveals possible DNA methylation and microbiome-mediated evolution of the host genome.</title>
        <authorList>
            <person name="Chaturvedi A."/>
            <person name="Li X."/>
            <person name="Dhandapani V."/>
            <person name="Marshall H."/>
            <person name="Kissane S."/>
            <person name="Cuenca-Cambronero M."/>
            <person name="Asole G."/>
            <person name="Calvet F."/>
            <person name="Ruiz-Romero M."/>
            <person name="Marangio P."/>
            <person name="Guigo R."/>
            <person name="Rago D."/>
            <person name="Mirbahai L."/>
            <person name="Eastwood N."/>
            <person name="Colbourne J.K."/>
            <person name="Zhou J."/>
            <person name="Mallon E."/>
            <person name="Orsini L."/>
        </authorList>
    </citation>
    <scope>NUCLEOTIDE SEQUENCE [LARGE SCALE GENOMIC DNA]</scope>
    <source>
        <strain evidence="1">LRV0_1</strain>
    </source>
</reference>
<proteinExistence type="predicted"/>
<protein>
    <submittedName>
        <fullName evidence="1">Uncharacterized protein</fullName>
    </submittedName>
</protein>
<name>A0ABR0AXP7_9CRUS</name>
<dbReference type="EMBL" id="JAOYFB010000039">
    <property type="protein sequence ID" value="KAK4029906.1"/>
    <property type="molecule type" value="Genomic_DNA"/>
</dbReference>
<gene>
    <name evidence="1" type="ORF">OUZ56_022866</name>
</gene>
<sequence length="74" mass="9026">MVLLTHSDSAEKVAFRRKFFAWHLSAERRERRFYRVQFHVLTENGREMLRFYFDTYGLQEVSHCRNARSNVLNT</sequence>
<dbReference type="Proteomes" id="UP001234178">
    <property type="component" value="Unassembled WGS sequence"/>
</dbReference>
<keyword evidence="2" id="KW-1185">Reference proteome</keyword>
<comment type="caution">
    <text evidence="1">The sequence shown here is derived from an EMBL/GenBank/DDBJ whole genome shotgun (WGS) entry which is preliminary data.</text>
</comment>
<organism evidence="1 2">
    <name type="scientific">Daphnia magna</name>
    <dbReference type="NCBI Taxonomy" id="35525"/>
    <lineage>
        <taxon>Eukaryota</taxon>
        <taxon>Metazoa</taxon>
        <taxon>Ecdysozoa</taxon>
        <taxon>Arthropoda</taxon>
        <taxon>Crustacea</taxon>
        <taxon>Branchiopoda</taxon>
        <taxon>Diplostraca</taxon>
        <taxon>Cladocera</taxon>
        <taxon>Anomopoda</taxon>
        <taxon>Daphniidae</taxon>
        <taxon>Daphnia</taxon>
    </lineage>
</organism>
<accession>A0ABR0AXP7</accession>
<evidence type="ECO:0000313" key="2">
    <source>
        <dbReference type="Proteomes" id="UP001234178"/>
    </source>
</evidence>
<evidence type="ECO:0000313" key="1">
    <source>
        <dbReference type="EMBL" id="KAK4029906.1"/>
    </source>
</evidence>